<evidence type="ECO:0000313" key="3">
    <source>
        <dbReference type="EMBL" id="KAJ8305885.1"/>
    </source>
</evidence>
<dbReference type="EMBL" id="JARBDR010000813">
    <property type="protein sequence ID" value="KAJ8305885.1"/>
    <property type="molecule type" value="Genomic_DNA"/>
</dbReference>
<sequence>MIKHFKISVVVKDHRNYLGINYGAKWPTNKPIYYIIGNIFVKGAWSLWTSWGDCSVTCENGTRTRTRDCNHPPANHGGTPCPGKNTEYKHCSLPMCPIDGVWATWSKWSDCSVSCANGTQFRTRNCTGPFYGGKNCDGANREVIECFPKICPVDGVWKDWSDWSKCTVTCGYGTQKRNRVCHGPFYNGADCIGNNTDIQSCNAFSCPVDGEWEPWSKWDECNVTCGGGGQSRYRVCEGPYFGGLECNGSAIESRDCNMHFCPIDGVWSDWSNWTECSLTCGNGTQNRSRSCDGPYYGGQNCSGDWDEVRDCNTHFCPVDGYWEAWSNWTTCNVSCGGGMQWRNRLCEEPKYGGANCTGDDLELTACNTHECPIDGVWVEWSDWTDCTLTCGNGTKMRNRTCNGPFFRGEECKGAANETEFCNSFYCPVDGIWEEWADWSECSQSCGRGHTWRNRTCTGPFYEGKPCEGESKESKYCNPSSCPVDGEWLTWQSWSPCDVSCGSGTRYRERNCDGPFDGGRECFGSSREATTCMPRKCPIDGEWDLWSTWSSCNATCGGGIMSRYRNCTLAQHGGKNCTGESDDFDECNTNHCPVDGVFLSWSTWGDCSVTCGHGERWRNRTCDGPYYNGENCTGDWEDRDNCHIRECPIDGIFQEWSAWGQCNTTCGGGIRERNRECSGPFFGGAGCNGEFSEIEDCNTHECPIDGMWEEWSTWEECNVTCAGGLQSRYRECIGTAFGGQNCTGPSFETRECNTHFCPVDGEWLPWTQWDPCNVTCGGGMQERTRFCVGPFYGGSPCEGDTYSYRGCNGHECPINGVWEGWSSWETCSVTCGGGEQSRNRTCFGPFYGGQNCSGDDEETQNCNTHPCPVKITFMFKLHKIFFRNLPICLTDKKFRKRKSYVAKQYYMPYLKYVDGIFTEWSNWFECNVTCGGGIQWRNRSCVGPFYGGANCSGDFETSRECNSHHCPVDGIWATWSDWGHCNVTCGGGIHWRYRECDGPYYGGANCSDDNADSKSCNEHPCPKK</sequence>
<keyword evidence="1" id="KW-0677">Repeat</keyword>
<evidence type="ECO:0000256" key="2">
    <source>
        <dbReference type="ARBA" id="ARBA00023157"/>
    </source>
</evidence>
<dbReference type="PROSITE" id="PS50092">
    <property type="entry name" value="TSP1"/>
    <property type="match status" value="17"/>
</dbReference>
<dbReference type="InterPro" id="IPR000884">
    <property type="entry name" value="TSP1_rpt"/>
</dbReference>
<dbReference type="PANTHER" id="PTHR22906">
    <property type="entry name" value="PROPERDIN"/>
    <property type="match status" value="1"/>
</dbReference>
<protein>
    <recommendedName>
        <fullName evidence="5">Hemicentin-1</fullName>
    </recommendedName>
</protein>
<accession>A0ABQ9EL16</accession>
<name>A0ABQ9EL16_TEGGR</name>
<evidence type="ECO:0000313" key="4">
    <source>
        <dbReference type="Proteomes" id="UP001217089"/>
    </source>
</evidence>
<evidence type="ECO:0008006" key="5">
    <source>
        <dbReference type="Google" id="ProtNLM"/>
    </source>
</evidence>
<evidence type="ECO:0000256" key="1">
    <source>
        <dbReference type="ARBA" id="ARBA00022737"/>
    </source>
</evidence>
<dbReference type="Proteomes" id="UP001217089">
    <property type="component" value="Unassembled WGS sequence"/>
</dbReference>
<dbReference type="InterPro" id="IPR036383">
    <property type="entry name" value="TSP1_rpt_sf"/>
</dbReference>
<gene>
    <name evidence="3" type="ORF">KUTeg_016430</name>
</gene>
<dbReference type="Pfam" id="PF00090">
    <property type="entry name" value="TSP_1"/>
    <property type="match status" value="17"/>
</dbReference>
<dbReference type="SMART" id="SM00209">
    <property type="entry name" value="TSP1"/>
    <property type="match status" value="17"/>
</dbReference>
<keyword evidence="4" id="KW-1185">Reference proteome</keyword>
<dbReference type="Gene3D" id="2.20.100.10">
    <property type="entry name" value="Thrombospondin type-1 (TSP1) repeat"/>
    <property type="match status" value="17"/>
</dbReference>
<dbReference type="InterPro" id="IPR052065">
    <property type="entry name" value="Compl_asym_regulator"/>
</dbReference>
<keyword evidence="2" id="KW-1015">Disulfide bond</keyword>
<organism evidence="3 4">
    <name type="scientific">Tegillarca granosa</name>
    <name type="common">Malaysian cockle</name>
    <name type="synonym">Anadara granosa</name>
    <dbReference type="NCBI Taxonomy" id="220873"/>
    <lineage>
        <taxon>Eukaryota</taxon>
        <taxon>Metazoa</taxon>
        <taxon>Spiralia</taxon>
        <taxon>Lophotrochozoa</taxon>
        <taxon>Mollusca</taxon>
        <taxon>Bivalvia</taxon>
        <taxon>Autobranchia</taxon>
        <taxon>Pteriomorphia</taxon>
        <taxon>Arcoida</taxon>
        <taxon>Arcoidea</taxon>
        <taxon>Arcidae</taxon>
        <taxon>Tegillarca</taxon>
    </lineage>
</organism>
<proteinExistence type="predicted"/>
<dbReference type="PRINTS" id="PR01705">
    <property type="entry name" value="TSP1REPEAT"/>
</dbReference>
<dbReference type="SUPFAM" id="SSF82895">
    <property type="entry name" value="TSP-1 type 1 repeat"/>
    <property type="match status" value="17"/>
</dbReference>
<reference evidence="3 4" key="1">
    <citation type="submission" date="2022-12" db="EMBL/GenBank/DDBJ databases">
        <title>Chromosome-level genome of Tegillarca granosa.</title>
        <authorList>
            <person name="Kim J."/>
        </authorList>
    </citation>
    <scope>NUCLEOTIDE SEQUENCE [LARGE SCALE GENOMIC DNA]</scope>
    <source>
        <strain evidence="3">Teg-2019</strain>
        <tissue evidence="3">Adductor muscle</tissue>
    </source>
</reference>
<comment type="caution">
    <text evidence="3">The sequence shown here is derived from an EMBL/GenBank/DDBJ whole genome shotgun (WGS) entry which is preliminary data.</text>
</comment>